<feature type="domain" description="Surface-adhesin protein E-like" evidence="1">
    <location>
        <begin position="157"/>
        <end position="223"/>
    </location>
</feature>
<accession>A0A1I4S311</accession>
<reference evidence="3" key="1">
    <citation type="submission" date="2016-10" db="EMBL/GenBank/DDBJ databases">
        <authorList>
            <person name="Varghese N."/>
            <person name="Submissions S."/>
        </authorList>
    </citation>
    <scope>NUCLEOTIDE SEQUENCE [LARGE SCALE GENOMIC DNA]</scope>
    <source>
        <strain evidence="3">Nm44</strain>
    </source>
</reference>
<evidence type="ECO:0000259" key="1">
    <source>
        <dbReference type="Pfam" id="PF16747"/>
    </source>
</evidence>
<dbReference type="Proteomes" id="UP000183287">
    <property type="component" value="Unassembled WGS sequence"/>
</dbReference>
<evidence type="ECO:0000313" key="3">
    <source>
        <dbReference type="Proteomes" id="UP000183287"/>
    </source>
</evidence>
<dbReference type="Pfam" id="PF16747">
    <property type="entry name" value="Adhesin_E"/>
    <property type="match status" value="2"/>
</dbReference>
<organism evidence="2 3">
    <name type="scientific">Nitrosomonas communis</name>
    <dbReference type="NCBI Taxonomy" id="44574"/>
    <lineage>
        <taxon>Bacteria</taxon>
        <taxon>Pseudomonadati</taxon>
        <taxon>Pseudomonadota</taxon>
        <taxon>Betaproteobacteria</taxon>
        <taxon>Nitrosomonadales</taxon>
        <taxon>Nitrosomonadaceae</taxon>
        <taxon>Nitrosomonas</taxon>
    </lineage>
</organism>
<dbReference type="RefSeq" id="WP_074905994.1">
    <property type="nucleotide sequence ID" value="NZ_FOUB01000037.1"/>
</dbReference>
<sequence>MIIHLITKLSFTLLLVLMTNNAVAEWKLAFNGMFRNKKIQVYLDYDRIRKSGDTVKIWELVDFPEGSELVNNLSVKSLTEFDCLDERHRSLYKVFYTGNMGEGRVDFSVDTPSNWAPIIPETVTESLWKEACGKQDFETQTLSMPLPAAPDWESSGWMEVYRDNSFIRFHIYPSSIQKNNRFGRVWTLFSCKTDTSSRLYHIRRILYEFDCDNKRVKVVDEKFNDDPNPPNDGGIRHIRMASRPTIEEWKGQSIEEPKLWGTLKNDLFYNICNR</sequence>
<feature type="domain" description="Surface-adhesin protein E-like" evidence="1">
    <location>
        <begin position="36"/>
        <end position="133"/>
    </location>
</feature>
<dbReference type="OrthoDB" id="8776126at2"/>
<keyword evidence="3" id="KW-1185">Reference proteome</keyword>
<dbReference type="EMBL" id="FOUB01000037">
    <property type="protein sequence ID" value="SFM58898.1"/>
    <property type="molecule type" value="Genomic_DNA"/>
</dbReference>
<evidence type="ECO:0000313" key="2">
    <source>
        <dbReference type="EMBL" id="SFM58898.1"/>
    </source>
</evidence>
<dbReference type="InterPro" id="IPR031939">
    <property type="entry name" value="Adhesin_E-like"/>
</dbReference>
<protein>
    <recommendedName>
        <fullName evidence="1">Surface-adhesin protein E-like domain-containing protein</fullName>
    </recommendedName>
</protein>
<name>A0A1I4S311_9PROT</name>
<dbReference type="AlphaFoldDB" id="A0A1I4S311"/>
<gene>
    <name evidence="2" type="ORF">SAMN05421863_103717</name>
</gene>
<proteinExistence type="predicted"/>